<dbReference type="Gramene" id="rna-AYBTSS11_LOCUS20526">
    <property type="protein sequence ID" value="CAJ1964828.1"/>
    <property type="gene ID" value="gene-AYBTSS11_LOCUS20526"/>
</dbReference>
<feature type="region of interest" description="Disordered" evidence="1">
    <location>
        <begin position="14"/>
        <end position="33"/>
    </location>
</feature>
<dbReference type="AlphaFoldDB" id="A0AA86VZI6"/>
<evidence type="ECO:0000313" key="2">
    <source>
        <dbReference type="EMBL" id="CAJ1964828.1"/>
    </source>
</evidence>
<protein>
    <submittedName>
        <fullName evidence="2">Uncharacterized protein</fullName>
    </submittedName>
</protein>
<organism evidence="2 3">
    <name type="scientific">Sphenostylis stenocarpa</name>
    <dbReference type="NCBI Taxonomy" id="92480"/>
    <lineage>
        <taxon>Eukaryota</taxon>
        <taxon>Viridiplantae</taxon>
        <taxon>Streptophyta</taxon>
        <taxon>Embryophyta</taxon>
        <taxon>Tracheophyta</taxon>
        <taxon>Spermatophyta</taxon>
        <taxon>Magnoliopsida</taxon>
        <taxon>eudicotyledons</taxon>
        <taxon>Gunneridae</taxon>
        <taxon>Pentapetalae</taxon>
        <taxon>rosids</taxon>
        <taxon>fabids</taxon>
        <taxon>Fabales</taxon>
        <taxon>Fabaceae</taxon>
        <taxon>Papilionoideae</taxon>
        <taxon>50 kb inversion clade</taxon>
        <taxon>NPAAA clade</taxon>
        <taxon>indigoferoid/millettioid clade</taxon>
        <taxon>Phaseoleae</taxon>
        <taxon>Sphenostylis</taxon>
    </lineage>
</organism>
<evidence type="ECO:0000313" key="3">
    <source>
        <dbReference type="Proteomes" id="UP001189624"/>
    </source>
</evidence>
<gene>
    <name evidence="2" type="ORF">AYBTSS11_LOCUS20526</name>
</gene>
<name>A0AA86VZI6_9FABA</name>
<evidence type="ECO:0000256" key="1">
    <source>
        <dbReference type="SAM" id="MobiDB-lite"/>
    </source>
</evidence>
<feature type="non-terminal residue" evidence="2">
    <location>
        <position position="57"/>
    </location>
</feature>
<reference evidence="2" key="1">
    <citation type="submission" date="2023-10" db="EMBL/GenBank/DDBJ databases">
        <authorList>
            <person name="Domelevo Entfellner J.-B."/>
        </authorList>
    </citation>
    <scope>NUCLEOTIDE SEQUENCE</scope>
</reference>
<proteinExistence type="predicted"/>
<accession>A0AA86VZI6</accession>
<dbReference type="EMBL" id="OY731403">
    <property type="protein sequence ID" value="CAJ1964828.1"/>
    <property type="molecule type" value="Genomic_DNA"/>
</dbReference>
<keyword evidence="3" id="KW-1185">Reference proteome</keyword>
<dbReference type="Proteomes" id="UP001189624">
    <property type="component" value="Chromosome 6"/>
</dbReference>
<sequence>MEGRVKEHVVVVGEKMKDESMEMNRENDDDRTKLQHKKTLGATLESFNRHSLLIKFK</sequence>